<reference evidence="4 7" key="2">
    <citation type="journal article" date="2019" name="Emerg. Microbes Infect.">
        <title>Comprehensive subspecies identification of 175 nontuberculous mycobacteria species based on 7547 genomic profiles.</title>
        <authorList>
            <person name="Matsumoto Y."/>
            <person name="Kinjo T."/>
            <person name="Motooka D."/>
            <person name="Nabeya D."/>
            <person name="Jung N."/>
            <person name="Uechi K."/>
            <person name="Horii T."/>
            <person name="Iida T."/>
            <person name="Fujita J."/>
            <person name="Nakamura S."/>
        </authorList>
    </citation>
    <scope>NUCLEOTIDE SEQUENCE [LARGE SCALE GENOMIC DNA]</scope>
    <source>
        <strain evidence="4 7">JCM 6377</strain>
    </source>
</reference>
<evidence type="ECO:0000256" key="2">
    <source>
        <dbReference type="SAM" id="Phobius"/>
    </source>
</evidence>
<proteinExistence type="predicted"/>
<feature type="transmembrane region" description="Helical" evidence="2">
    <location>
        <begin position="101"/>
        <end position="128"/>
    </location>
</feature>
<dbReference type="EMBL" id="PDCP01000066">
    <property type="protein sequence ID" value="PEG34387.1"/>
    <property type="molecule type" value="Genomic_DNA"/>
</dbReference>
<dbReference type="SUPFAM" id="SSF81995">
    <property type="entry name" value="beta-sandwich domain of Sec23/24"/>
    <property type="match status" value="1"/>
</dbReference>
<evidence type="ECO:0000313" key="6">
    <source>
        <dbReference type="Proteomes" id="UP000220914"/>
    </source>
</evidence>
<name>A0A2A7MSA1_MYCAG</name>
<accession>A0A2A7MSA1</accession>
<evidence type="ECO:0000313" key="7">
    <source>
        <dbReference type="Proteomes" id="UP000465302"/>
    </source>
</evidence>
<organism evidence="5 6">
    <name type="scientific">Mycolicibacterium agri</name>
    <name type="common">Mycobacterium agri</name>
    <dbReference type="NCBI Taxonomy" id="36811"/>
    <lineage>
        <taxon>Bacteria</taxon>
        <taxon>Bacillati</taxon>
        <taxon>Actinomycetota</taxon>
        <taxon>Actinomycetes</taxon>
        <taxon>Mycobacteriales</taxon>
        <taxon>Mycobacteriaceae</taxon>
        <taxon>Mycolicibacterium</taxon>
    </lineage>
</organism>
<evidence type="ECO:0000313" key="4">
    <source>
        <dbReference type="EMBL" id="GFG49074.1"/>
    </source>
</evidence>
<evidence type="ECO:0000313" key="5">
    <source>
        <dbReference type="EMBL" id="PEG34387.1"/>
    </source>
</evidence>
<reference evidence="4" key="3">
    <citation type="submission" date="2020-02" db="EMBL/GenBank/DDBJ databases">
        <authorList>
            <person name="Matsumoto Y."/>
            <person name="Motooka D."/>
            <person name="Nakamura S."/>
        </authorList>
    </citation>
    <scope>NUCLEOTIDE SEQUENCE</scope>
    <source>
        <strain evidence="4">JCM 6377</strain>
    </source>
</reference>
<comment type="caution">
    <text evidence="5">The sequence shown here is derived from an EMBL/GenBank/DDBJ whole genome shotgun (WGS) entry which is preliminary data.</text>
</comment>
<keyword evidence="2" id="KW-0812">Transmembrane</keyword>
<feature type="transmembrane region" description="Helical" evidence="2">
    <location>
        <begin position="56"/>
        <end position="89"/>
    </location>
</feature>
<gene>
    <name evidence="5" type="ORF">CQY20_25765</name>
    <name evidence="4" type="ORF">MAGR_05150</name>
</gene>
<keyword evidence="6" id="KW-1185">Reference proteome</keyword>
<feature type="region of interest" description="Disordered" evidence="1">
    <location>
        <begin position="1"/>
        <end position="38"/>
    </location>
</feature>
<evidence type="ECO:0000256" key="1">
    <source>
        <dbReference type="SAM" id="MobiDB-lite"/>
    </source>
</evidence>
<dbReference type="InterPro" id="IPR025241">
    <property type="entry name" value="DUF4190"/>
</dbReference>
<feature type="domain" description="DUF4190" evidence="3">
    <location>
        <begin position="56"/>
        <end position="119"/>
    </location>
</feature>
<keyword evidence="2" id="KW-0472">Membrane</keyword>
<dbReference type="Proteomes" id="UP000465302">
    <property type="component" value="Unassembled WGS sequence"/>
</dbReference>
<keyword evidence="2" id="KW-1133">Transmembrane helix</keyword>
<protein>
    <submittedName>
        <fullName evidence="5">DUF4190 domain-containing protein</fullName>
    </submittedName>
</protein>
<dbReference type="Proteomes" id="UP000220914">
    <property type="component" value="Unassembled WGS sequence"/>
</dbReference>
<reference evidence="5 6" key="1">
    <citation type="submission" date="2017-10" db="EMBL/GenBank/DDBJ databases">
        <title>The new phylogeny of genus Mycobacterium.</title>
        <authorList>
            <person name="Tortoli E."/>
            <person name="Trovato A."/>
            <person name="Cirillo D.M."/>
        </authorList>
    </citation>
    <scope>NUCLEOTIDE SEQUENCE [LARGE SCALE GENOMIC DNA]</scope>
    <source>
        <strain evidence="5 6">CCUG37673</strain>
    </source>
</reference>
<dbReference type="OrthoDB" id="4557756at2"/>
<dbReference type="EMBL" id="BLKS01000001">
    <property type="protein sequence ID" value="GFG49074.1"/>
    <property type="molecule type" value="Genomic_DNA"/>
</dbReference>
<dbReference type="AlphaFoldDB" id="A0A2A7MSA1"/>
<evidence type="ECO:0000259" key="3">
    <source>
        <dbReference type="Pfam" id="PF13828"/>
    </source>
</evidence>
<sequence length="176" mass="18301">MTEPPQQPPPQQPPPYPSYPQYPPPPGGGYPGGYPPPPPQPYAGYAPPPVAPKNGLGIAALVVAIVALISVVGGVVLGFVAIILGVLGWQRAKRGEATNGGIAIAGIVLGVLSIIEAIIVIAMLVWAFNEVGGTDYIDCVARAGSDQEAVQRCAEQFERRVEDQFSVTITTPVPTP</sequence>
<dbReference type="RefSeq" id="WP_097942910.1">
    <property type="nucleotide sequence ID" value="NZ_BLKS01000001.1"/>
</dbReference>
<dbReference type="Pfam" id="PF13828">
    <property type="entry name" value="DUF4190"/>
    <property type="match status" value="1"/>
</dbReference>